<reference evidence="1 2" key="1">
    <citation type="journal article" date="2021" name="Front. Microbiol.">
        <title>Aerobic Denitrification and Heterotrophic Sulfur Oxidation in the Genus Halomonas Revealed by Six Novel Species Characterizations and Genome-Based Analysis.</title>
        <authorList>
            <person name="Wang L."/>
            <person name="Shao Z."/>
        </authorList>
    </citation>
    <scope>NUCLEOTIDE SEQUENCE [LARGE SCALE GENOMIC DNA]</scope>
    <source>
        <strain evidence="1 2">MCCC 1A11059</strain>
    </source>
</reference>
<name>A0ABX7W2Y4_9GAMM</name>
<dbReference type="EMBL" id="CP053381">
    <property type="protein sequence ID" value="QTP53398.1"/>
    <property type="molecule type" value="Genomic_DNA"/>
</dbReference>
<dbReference type="Proteomes" id="UP000671868">
    <property type="component" value="Chromosome"/>
</dbReference>
<protein>
    <recommendedName>
        <fullName evidence="3">DUF2383 domain-containing protein</fullName>
    </recommendedName>
</protein>
<sequence>MTAPLFALPRCDSDTLPQSQLLRLYQHELHELGRYRKLALGFLPGRQDISLVMALFGIECEERLDTLRHLLSQMMPHAERKIFTRQRAVGPMDTFPSQFFVNEDEGVRRLLTQALLDTQASFRFYEDQLRFCCTNEIRKSLHRFIEQNRVAQRIKEELLA</sequence>
<dbReference type="RefSeq" id="WP_197449247.1">
    <property type="nucleotide sequence ID" value="NZ_CP053381.1"/>
</dbReference>
<evidence type="ECO:0008006" key="3">
    <source>
        <dbReference type="Google" id="ProtNLM"/>
    </source>
</evidence>
<keyword evidence="2" id="KW-1185">Reference proteome</keyword>
<gene>
    <name evidence="1" type="ORF">HNO51_01115</name>
</gene>
<organism evidence="1 2">
    <name type="scientific">Billgrantia sulfidoxydans</name>
    <dbReference type="NCBI Taxonomy" id="2733484"/>
    <lineage>
        <taxon>Bacteria</taxon>
        <taxon>Pseudomonadati</taxon>
        <taxon>Pseudomonadota</taxon>
        <taxon>Gammaproteobacteria</taxon>
        <taxon>Oceanospirillales</taxon>
        <taxon>Halomonadaceae</taxon>
        <taxon>Billgrantia</taxon>
    </lineage>
</organism>
<evidence type="ECO:0000313" key="1">
    <source>
        <dbReference type="EMBL" id="QTP53398.1"/>
    </source>
</evidence>
<evidence type="ECO:0000313" key="2">
    <source>
        <dbReference type="Proteomes" id="UP000671868"/>
    </source>
</evidence>
<proteinExistence type="predicted"/>
<accession>A0ABX7W2Y4</accession>